<reference evidence="10" key="1">
    <citation type="journal article" date="2011" name="Stand. Genomic Sci.">
        <title>Non-contiguous finished genome sequence of the opportunistic oral pathogen Prevotella multisaccharivorax type strain (PPPA20).</title>
        <authorList>
            <person name="Pati A."/>
            <person name="Gronow S."/>
            <person name="Lu M."/>
            <person name="Lapidus A."/>
            <person name="Nolan M."/>
            <person name="Lucas S."/>
            <person name="Hammon N."/>
            <person name="Deshpande S."/>
            <person name="Cheng J.F."/>
            <person name="Tapia R."/>
            <person name="Han C."/>
            <person name="Goodwin L."/>
            <person name="Pitluck S."/>
            <person name="Liolios K."/>
            <person name="Pagani I."/>
            <person name="Mavromatis K."/>
            <person name="Mikhailova N."/>
            <person name="Huntemann M."/>
            <person name="Chen A."/>
            <person name="Palaniappan K."/>
            <person name="Land M."/>
            <person name="Hauser L."/>
            <person name="Detter J.C."/>
            <person name="Brambilla E.M."/>
            <person name="Rohde M."/>
            <person name="Goker M."/>
            <person name="Woyke T."/>
            <person name="Bristow J."/>
            <person name="Eisen J.A."/>
            <person name="Markowitz V."/>
            <person name="Hugenholtz P."/>
            <person name="Kyrpides N.C."/>
            <person name="Klenk H.P."/>
            <person name="Ivanova N."/>
        </authorList>
    </citation>
    <scope>NUCLEOTIDE SEQUENCE [LARGE SCALE GENOMIC DNA]</scope>
    <source>
        <strain evidence="10">DSM 17128</strain>
    </source>
</reference>
<name>F8N5C9_9BACT</name>
<evidence type="ECO:0000259" key="8">
    <source>
        <dbReference type="Pfam" id="PF00082"/>
    </source>
</evidence>
<keyword evidence="10" id="KW-1185">Reference proteome</keyword>
<dbReference type="InterPro" id="IPR017317">
    <property type="entry name" value="Pept_S8_subtilisin_bacteroid-2"/>
</dbReference>
<keyword evidence="4 5" id="KW-0720">Serine protease</keyword>
<dbReference type="PIRSF" id="PIRSF037903">
    <property type="entry name" value="Subtilisin_rel_GFO_2223"/>
    <property type="match status" value="1"/>
</dbReference>
<dbReference type="InterPro" id="IPR036852">
    <property type="entry name" value="Peptidase_S8/S53_dom_sf"/>
</dbReference>
<dbReference type="Proteomes" id="UP000002772">
    <property type="component" value="Unassembled WGS sequence"/>
</dbReference>
<dbReference type="RefSeq" id="WP_007574466.1">
    <property type="nucleotide sequence ID" value="NZ_BPTS01000001.1"/>
</dbReference>
<keyword evidence="2 5" id="KW-0645">Protease</keyword>
<dbReference type="PANTHER" id="PTHR43806:SF67">
    <property type="entry name" value="EGF-LIKE DOMAIN-CONTAINING PROTEIN"/>
    <property type="match status" value="1"/>
</dbReference>
<protein>
    <submittedName>
        <fullName evidence="9">Peptidase S8 and S53 subtilisin kexin sedolisin</fullName>
    </submittedName>
</protein>
<dbReference type="PROSITE" id="PS51892">
    <property type="entry name" value="SUBTILASE"/>
    <property type="match status" value="1"/>
</dbReference>
<dbReference type="HOGENOM" id="CLU_026626_0_0_10"/>
<feature type="active site" description="Charge relay system" evidence="5">
    <location>
        <position position="404"/>
    </location>
</feature>
<feature type="signal peptide" evidence="7">
    <location>
        <begin position="1"/>
        <end position="20"/>
    </location>
</feature>
<keyword evidence="3 5" id="KW-0378">Hydrolase</keyword>
<dbReference type="AlphaFoldDB" id="F8N5C9"/>
<dbReference type="InterPro" id="IPR000209">
    <property type="entry name" value="Peptidase_S8/S53_dom"/>
</dbReference>
<evidence type="ECO:0000256" key="7">
    <source>
        <dbReference type="SAM" id="SignalP"/>
    </source>
</evidence>
<evidence type="ECO:0000256" key="1">
    <source>
        <dbReference type="ARBA" id="ARBA00011073"/>
    </source>
</evidence>
<dbReference type="OrthoDB" id="9792152at2"/>
<dbReference type="EMBL" id="GL945017">
    <property type="protein sequence ID" value="EGN57094.1"/>
    <property type="molecule type" value="Genomic_DNA"/>
</dbReference>
<accession>F8N5C9</accession>
<dbReference type="GO" id="GO:0006508">
    <property type="term" value="P:proteolysis"/>
    <property type="evidence" value="ECO:0007669"/>
    <property type="project" value="UniProtKB-KW"/>
</dbReference>
<dbReference type="GO" id="GO:0004252">
    <property type="term" value="F:serine-type endopeptidase activity"/>
    <property type="evidence" value="ECO:0007669"/>
    <property type="project" value="UniProtKB-UniRule"/>
</dbReference>
<evidence type="ECO:0000313" key="10">
    <source>
        <dbReference type="Proteomes" id="UP000002772"/>
    </source>
</evidence>
<dbReference type="PANTHER" id="PTHR43806">
    <property type="entry name" value="PEPTIDASE S8"/>
    <property type="match status" value="1"/>
</dbReference>
<feature type="active site" description="Charge relay system" evidence="5">
    <location>
        <position position="190"/>
    </location>
</feature>
<dbReference type="PROSITE" id="PS00138">
    <property type="entry name" value="SUBTILASE_SER"/>
    <property type="match status" value="1"/>
</dbReference>
<dbReference type="Gene3D" id="3.40.50.200">
    <property type="entry name" value="Peptidase S8/S53 domain"/>
    <property type="match status" value="1"/>
</dbReference>
<evidence type="ECO:0000256" key="3">
    <source>
        <dbReference type="ARBA" id="ARBA00022801"/>
    </source>
</evidence>
<dbReference type="InterPro" id="IPR015500">
    <property type="entry name" value="Peptidase_S8_subtilisin-rel"/>
</dbReference>
<comment type="similarity">
    <text evidence="1 5 6">Belongs to the peptidase S8 family.</text>
</comment>
<dbReference type="InterPro" id="IPR050131">
    <property type="entry name" value="Peptidase_S8_subtilisin-like"/>
</dbReference>
<keyword evidence="7" id="KW-0732">Signal</keyword>
<dbReference type="InterPro" id="IPR023827">
    <property type="entry name" value="Peptidase_S8_Asp-AS"/>
</dbReference>
<feature type="active site" description="Charge relay system" evidence="5">
    <location>
        <position position="227"/>
    </location>
</feature>
<dbReference type="Pfam" id="PF00082">
    <property type="entry name" value="Peptidase_S8"/>
    <property type="match status" value="1"/>
</dbReference>
<evidence type="ECO:0000256" key="2">
    <source>
        <dbReference type="ARBA" id="ARBA00022670"/>
    </source>
</evidence>
<evidence type="ECO:0000256" key="6">
    <source>
        <dbReference type="RuleBase" id="RU003355"/>
    </source>
</evidence>
<dbReference type="PROSITE" id="PS00136">
    <property type="entry name" value="SUBTILASE_ASP"/>
    <property type="match status" value="1"/>
</dbReference>
<feature type="domain" description="Peptidase S8/S53" evidence="8">
    <location>
        <begin position="181"/>
        <end position="450"/>
    </location>
</feature>
<organism evidence="9 10">
    <name type="scientific">Hallella multisaccharivorax DSM 17128</name>
    <dbReference type="NCBI Taxonomy" id="688246"/>
    <lineage>
        <taxon>Bacteria</taxon>
        <taxon>Pseudomonadati</taxon>
        <taxon>Bacteroidota</taxon>
        <taxon>Bacteroidia</taxon>
        <taxon>Bacteroidales</taxon>
        <taxon>Prevotellaceae</taxon>
        <taxon>Hallella</taxon>
    </lineage>
</organism>
<evidence type="ECO:0000313" key="9">
    <source>
        <dbReference type="EMBL" id="EGN57094.1"/>
    </source>
</evidence>
<dbReference type="InterPro" id="IPR023828">
    <property type="entry name" value="Peptidase_S8_Ser-AS"/>
</dbReference>
<feature type="chain" id="PRO_5003375734" evidence="7">
    <location>
        <begin position="21"/>
        <end position="467"/>
    </location>
</feature>
<proteinExistence type="inferred from homology"/>
<dbReference type="STRING" id="688246.Premu_1688"/>
<evidence type="ECO:0000256" key="4">
    <source>
        <dbReference type="ARBA" id="ARBA00022825"/>
    </source>
</evidence>
<sequence length="467" mass="50863">MRTPPIFLLLVATLSWLATTAPCYNSRKIAMEKNFIYRLYLADKKGSPYSITHPEQYLSQRAIRRRQRQAIAIDSTDLPVSPAYVARVKQAGLTVMGTSRWHNTITVSSSKDNIAINLAALPFVKKWFKLYESPDSVKPMMRNEIENHESTTTSQHNVYGSGYRQIQLENGILLHNAGFRGKGMLIAILDAGFNNADKIEALSNVSIKATADFAPRRSANIFAEHAHGTMVLSVMAANNSSIMTGSAPEADYALIRTEDMETETPAEEDSWTMGAEFADSIGADLINSSLGYTHWDGDTMRLHLRDLNGQSYVSQTAAMLASKGIILCNSAGNEGSSSWHKVNIPADATDILTVGAIDTDSLSASFSSLGPTQDGRIKPDISAMGVNVSVIGSNGVKTTNNGTSFASPIVCGLTACLWQALPTLNARQLMSLIRLSADRAQWPDNVYGYGIPDFWKAYNNATSGFKK</sequence>
<dbReference type="SUPFAM" id="SSF52743">
    <property type="entry name" value="Subtilisin-like"/>
    <property type="match status" value="1"/>
</dbReference>
<gene>
    <name evidence="9" type="ORF">Premu_1688</name>
</gene>
<dbReference type="PRINTS" id="PR00723">
    <property type="entry name" value="SUBTILISIN"/>
</dbReference>
<evidence type="ECO:0000256" key="5">
    <source>
        <dbReference type="PROSITE-ProRule" id="PRU01240"/>
    </source>
</evidence>
<dbReference type="eggNOG" id="COG1404">
    <property type="taxonomic scope" value="Bacteria"/>
</dbReference>